<keyword evidence="2" id="KW-0285">Flavoprotein</keyword>
<dbReference type="Gene3D" id="3.40.50.80">
    <property type="entry name" value="Nucleotide-binding domain of ferredoxin-NADP reductase (FNR) module"/>
    <property type="match status" value="1"/>
</dbReference>
<evidence type="ECO:0000259" key="9">
    <source>
        <dbReference type="Pfam" id="PF00175"/>
    </source>
</evidence>
<dbReference type="PANTHER" id="PTHR47354">
    <property type="entry name" value="NADH OXIDOREDUCTASE HCR"/>
    <property type="match status" value="1"/>
</dbReference>
<dbReference type="Proteomes" id="UP001138921">
    <property type="component" value="Unassembled WGS sequence"/>
</dbReference>
<proteinExistence type="predicted"/>
<dbReference type="EMBL" id="JAFLWW010000004">
    <property type="protein sequence ID" value="MBT1157034.1"/>
    <property type="molecule type" value="Genomic_DNA"/>
</dbReference>
<gene>
    <name evidence="10" type="ORF">J1C56_15655</name>
</gene>
<dbReference type="GO" id="GO:0046872">
    <property type="term" value="F:metal ion binding"/>
    <property type="evidence" value="ECO:0007669"/>
    <property type="project" value="UniProtKB-KW"/>
</dbReference>
<sequence length="227" mass="24908">MVARDVCRLSPPDAHRFAGGIGITPFLSYLETIASQAEPPAVWLYYANRNLSSQAFAQRIAELKTHLPTLQVFNACDDPDVKGGDIIGRLTADVVDDSLVHRRARFYFCGPEPMMNGITAQLLARGVPSFDIFREAFKSPAKPTGDPDQTFQVTFSRSQKAIVWSPDKGSLLAFAERNGISLPSGCRVGQYPELDQAAGCWVCKQKHSRSWAHGSVVINGCGTRNQH</sequence>
<evidence type="ECO:0000256" key="2">
    <source>
        <dbReference type="ARBA" id="ARBA00022630"/>
    </source>
</evidence>
<keyword evidence="4" id="KW-0479">Metal-binding</keyword>
<dbReference type="SUPFAM" id="SSF54292">
    <property type="entry name" value="2Fe-2S ferredoxin-like"/>
    <property type="match status" value="1"/>
</dbReference>
<evidence type="ECO:0000313" key="10">
    <source>
        <dbReference type="EMBL" id="MBT1157034.1"/>
    </source>
</evidence>
<dbReference type="PANTHER" id="PTHR47354:SF8">
    <property type="entry name" value="1,2-PHENYLACETYL-COA EPOXIDASE, SUBUNIT E"/>
    <property type="match status" value="1"/>
</dbReference>
<keyword evidence="5" id="KW-0274">FAD</keyword>
<organism evidence="10 11">
    <name type="scientific">Aminobacter anthyllidis</name>
    <dbReference type="NCBI Taxonomy" id="1035067"/>
    <lineage>
        <taxon>Bacteria</taxon>
        <taxon>Pseudomonadati</taxon>
        <taxon>Pseudomonadota</taxon>
        <taxon>Alphaproteobacteria</taxon>
        <taxon>Hyphomicrobiales</taxon>
        <taxon>Phyllobacteriaceae</taxon>
        <taxon>Aminobacter</taxon>
    </lineage>
</organism>
<dbReference type="GO" id="GO:0016491">
    <property type="term" value="F:oxidoreductase activity"/>
    <property type="evidence" value="ECO:0007669"/>
    <property type="project" value="UniProtKB-KW"/>
</dbReference>
<dbReference type="Pfam" id="PF00175">
    <property type="entry name" value="NAD_binding_1"/>
    <property type="match status" value="1"/>
</dbReference>
<name>A0A9X1AC28_9HYPH</name>
<keyword evidence="3" id="KW-0001">2Fe-2S</keyword>
<evidence type="ECO:0000313" key="11">
    <source>
        <dbReference type="Proteomes" id="UP001138921"/>
    </source>
</evidence>
<keyword evidence="7" id="KW-0408">Iron</keyword>
<dbReference type="Gene3D" id="3.10.20.30">
    <property type="match status" value="1"/>
</dbReference>
<dbReference type="RefSeq" id="WP_214390985.1">
    <property type="nucleotide sequence ID" value="NZ_JAFLWW010000004.1"/>
</dbReference>
<comment type="cofactor">
    <cofactor evidence="1">
        <name>FAD</name>
        <dbReference type="ChEBI" id="CHEBI:57692"/>
    </cofactor>
</comment>
<evidence type="ECO:0000256" key="7">
    <source>
        <dbReference type="ARBA" id="ARBA00023004"/>
    </source>
</evidence>
<dbReference type="InterPro" id="IPR050415">
    <property type="entry name" value="MRET"/>
</dbReference>
<evidence type="ECO:0000256" key="3">
    <source>
        <dbReference type="ARBA" id="ARBA00022714"/>
    </source>
</evidence>
<dbReference type="InterPro" id="IPR012675">
    <property type="entry name" value="Beta-grasp_dom_sf"/>
</dbReference>
<evidence type="ECO:0000256" key="8">
    <source>
        <dbReference type="ARBA" id="ARBA00023014"/>
    </source>
</evidence>
<accession>A0A9X1AC28</accession>
<reference evidence="10" key="1">
    <citation type="journal article" date="2021" name="Microorganisms">
        <title>Phylogenomic Reconstruction and Metabolic Potential of the Genus Aminobacter.</title>
        <authorList>
            <person name="Artuso I."/>
            <person name="Turrini P."/>
            <person name="Pirolo M."/>
            <person name="Lugli G.A."/>
            <person name="Ventura M."/>
            <person name="Visca P."/>
        </authorList>
    </citation>
    <scope>NUCLEOTIDE SEQUENCE</scope>
    <source>
        <strain evidence="10">LMG 26462</strain>
    </source>
</reference>
<evidence type="ECO:0000256" key="6">
    <source>
        <dbReference type="ARBA" id="ARBA00023002"/>
    </source>
</evidence>
<evidence type="ECO:0000256" key="4">
    <source>
        <dbReference type="ARBA" id="ARBA00022723"/>
    </source>
</evidence>
<evidence type="ECO:0000256" key="5">
    <source>
        <dbReference type="ARBA" id="ARBA00022827"/>
    </source>
</evidence>
<dbReference type="InterPro" id="IPR039261">
    <property type="entry name" value="FNR_nucleotide-bd"/>
</dbReference>
<evidence type="ECO:0000256" key="1">
    <source>
        <dbReference type="ARBA" id="ARBA00001974"/>
    </source>
</evidence>
<dbReference type="GO" id="GO:0051537">
    <property type="term" value="F:2 iron, 2 sulfur cluster binding"/>
    <property type="evidence" value="ECO:0007669"/>
    <property type="project" value="UniProtKB-KW"/>
</dbReference>
<keyword evidence="8" id="KW-0411">Iron-sulfur</keyword>
<keyword evidence="6" id="KW-0560">Oxidoreductase</keyword>
<dbReference type="SUPFAM" id="SSF52343">
    <property type="entry name" value="Ferredoxin reductase-like, C-terminal NADP-linked domain"/>
    <property type="match status" value="1"/>
</dbReference>
<protein>
    <recommendedName>
        <fullName evidence="9">Oxidoreductase FAD/NAD(P)-binding domain-containing protein</fullName>
    </recommendedName>
</protein>
<dbReference type="GO" id="GO:0050660">
    <property type="term" value="F:flavin adenine dinucleotide binding"/>
    <property type="evidence" value="ECO:0007669"/>
    <property type="project" value="TreeGrafter"/>
</dbReference>
<feature type="domain" description="Oxidoreductase FAD/NAD(P)-binding" evidence="9">
    <location>
        <begin position="18"/>
        <end position="118"/>
    </location>
</feature>
<dbReference type="InterPro" id="IPR036010">
    <property type="entry name" value="2Fe-2S_ferredoxin-like_sf"/>
</dbReference>
<comment type="caution">
    <text evidence="10">The sequence shown here is derived from an EMBL/GenBank/DDBJ whole genome shotgun (WGS) entry which is preliminary data.</text>
</comment>
<keyword evidence="11" id="KW-1185">Reference proteome</keyword>
<dbReference type="AlphaFoldDB" id="A0A9X1AC28"/>
<reference evidence="10" key="2">
    <citation type="submission" date="2021-03" db="EMBL/GenBank/DDBJ databases">
        <authorList>
            <person name="Artuso I."/>
            <person name="Turrini P."/>
            <person name="Pirolo M."/>
            <person name="Lugli G.A."/>
            <person name="Ventura M."/>
            <person name="Visca P."/>
        </authorList>
    </citation>
    <scope>NUCLEOTIDE SEQUENCE</scope>
    <source>
        <strain evidence="10">LMG 26462</strain>
    </source>
</reference>
<dbReference type="InterPro" id="IPR001433">
    <property type="entry name" value="OxRdtase_FAD/NAD-bd"/>
</dbReference>